<evidence type="ECO:0000256" key="1">
    <source>
        <dbReference type="SAM" id="Phobius"/>
    </source>
</evidence>
<dbReference type="AlphaFoldDB" id="A0AAP0JQY0"/>
<organism evidence="2 3">
    <name type="scientific">Stephania japonica</name>
    <dbReference type="NCBI Taxonomy" id="461633"/>
    <lineage>
        <taxon>Eukaryota</taxon>
        <taxon>Viridiplantae</taxon>
        <taxon>Streptophyta</taxon>
        <taxon>Embryophyta</taxon>
        <taxon>Tracheophyta</taxon>
        <taxon>Spermatophyta</taxon>
        <taxon>Magnoliopsida</taxon>
        <taxon>Ranunculales</taxon>
        <taxon>Menispermaceae</taxon>
        <taxon>Menispermoideae</taxon>
        <taxon>Cissampelideae</taxon>
        <taxon>Stephania</taxon>
    </lineage>
</organism>
<dbReference type="Proteomes" id="UP001417504">
    <property type="component" value="Unassembled WGS sequence"/>
</dbReference>
<evidence type="ECO:0000313" key="3">
    <source>
        <dbReference type="Proteomes" id="UP001417504"/>
    </source>
</evidence>
<name>A0AAP0JQY0_9MAGN</name>
<reference evidence="2 3" key="1">
    <citation type="submission" date="2024-01" db="EMBL/GenBank/DDBJ databases">
        <title>Genome assemblies of Stephania.</title>
        <authorList>
            <person name="Yang L."/>
        </authorList>
    </citation>
    <scope>NUCLEOTIDE SEQUENCE [LARGE SCALE GENOMIC DNA]</scope>
    <source>
        <strain evidence="2">QJT</strain>
        <tissue evidence="2">Leaf</tissue>
    </source>
</reference>
<dbReference type="EMBL" id="JBBNAE010000003">
    <property type="protein sequence ID" value="KAK9138299.1"/>
    <property type="molecule type" value="Genomic_DNA"/>
</dbReference>
<evidence type="ECO:0000313" key="2">
    <source>
        <dbReference type="EMBL" id="KAK9138299.1"/>
    </source>
</evidence>
<proteinExistence type="predicted"/>
<gene>
    <name evidence="2" type="ORF">Sjap_008893</name>
</gene>
<keyword evidence="3" id="KW-1185">Reference proteome</keyword>
<accession>A0AAP0JQY0</accession>
<dbReference type="PANTHER" id="PTHR35307:SF3">
    <property type="entry name" value="DUF4220 DOMAIN-CONTAINING PROTEIN"/>
    <property type="match status" value="1"/>
</dbReference>
<dbReference type="PANTHER" id="PTHR35307">
    <property type="entry name" value="PROTEIN, PUTATIVE-RELATED"/>
    <property type="match status" value="1"/>
</dbReference>
<sequence length="511" mass="58208">MGCCRFTFPGYFSEPFRKSLKHMPRNILTLKRCYTFSYVASPQLMFIRFSPSGAVAMLCTVCCSVLLEAAFRAYSLGQGMKEASDYRWSIWAVVGLQIVTIIVGTFAVVLRCFAVSNQMHSLLLIALKKNSILECQNVFLLAMRNWSFLSGTLNCNLRVVFKFFRALEHIFDSFMFLLRLLADLINEFTVILARVVGDCFTFATEKASIIGLGFSNHKKGCDDDDEMMGMLRKELDHSLECVISSIPNYYSDYLLRKSITDMEMCIKEQSTFPMVPLLKFLGKSAHDSSKGLLKHISNRSDELLLLVCLVRIADSLVPSLRTASMICALDQAFEIVVFIHEKTKTGSPSNNMKMKVAKDIWINGAKTNHWFRTEVTNHFKNGGRVSDFLDCGHGIVDNYLLKIVCHEIFDIINIIGERRVLDTISNATNDHIKKLYNDIEELFVELLHSVMDQLPDVIFESLNDSVPFVEFEKNVKFSMEVVARLNPLGREAQPWWFNRSNIHSFMAPEVV</sequence>
<keyword evidence="1" id="KW-0472">Membrane</keyword>
<keyword evidence="1" id="KW-0812">Transmembrane</keyword>
<comment type="caution">
    <text evidence="2">The sequence shown here is derived from an EMBL/GenBank/DDBJ whole genome shotgun (WGS) entry which is preliminary data.</text>
</comment>
<feature type="transmembrane region" description="Helical" evidence="1">
    <location>
        <begin position="45"/>
        <end position="67"/>
    </location>
</feature>
<keyword evidence="1" id="KW-1133">Transmembrane helix</keyword>
<feature type="transmembrane region" description="Helical" evidence="1">
    <location>
        <begin position="88"/>
        <end position="110"/>
    </location>
</feature>
<protein>
    <submittedName>
        <fullName evidence="2">Uncharacterized protein</fullName>
    </submittedName>
</protein>